<feature type="binding site" evidence="8">
    <location>
        <begin position="297"/>
        <end position="303"/>
    </location>
    <ligand>
        <name>substrate</name>
    </ligand>
</feature>
<dbReference type="InterPro" id="IPR042109">
    <property type="entry name" value="Adenylosuccinate_synth_dom1"/>
</dbReference>
<dbReference type="PROSITE" id="PS00513">
    <property type="entry name" value="ADENYLOSUCCIN_SYN_2"/>
    <property type="match status" value="1"/>
</dbReference>
<dbReference type="HAMAP" id="MF_00011">
    <property type="entry name" value="Adenylosucc_synth"/>
    <property type="match status" value="1"/>
</dbReference>
<feature type="active site" evidence="9">
    <location>
        <position position="139"/>
    </location>
</feature>
<dbReference type="NCBIfam" id="NF010355">
    <property type="entry name" value="PRK13783.1"/>
    <property type="match status" value="1"/>
</dbReference>
<comment type="catalytic activity">
    <reaction evidence="8 10">
        <text>IMP + L-aspartate + GTP = N(6)-(1,2-dicarboxyethyl)-AMP + GDP + phosphate + 2 H(+)</text>
        <dbReference type="Rhea" id="RHEA:15753"/>
        <dbReference type="ChEBI" id="CHEBI:15378"/>
        <dbReference type="ChEBI" id="CHEBI:29991"/>
        <dbReference type="ChEBI" id="CHEBI:37565"/>
        <dbReference type="ChEBI" id="CHEBI:43474"/>
        <dbReference type="ChEBI" id="CHEBI:57567"/>
        <dbReference type="ChEBI" id="CHEBI:58053"/>
        <dbReference type="ChEBI" id="CHEBI:58189"/>
        <dbReference type="EC" id="6.3.4.4"/>
    </reaction>
</comment>
<evidence type="ECO:0000256" key="4">
    <source>
        <dbReference type="ARBA" id="ARBA00022741"/>
    </source>
</evidence>
<dbReference type="PANTHER" id="PTHR11846">
    <property type="entry name" value="ADENYLOSUCCINATE SYNTHETASE"/>
    <property type="match status" value="1"/>
</dbReference>
<evidence type="ECO:0000256" key="9">
    <source>
        <dbReference type="PROSITE-ProRule" id="PRU10134"/>
    </source>
</evidence>
<organism evidence="11 12">
    <name type="scientific">Desulfurella multipotens</name>
    <dbReference type="NCBI Taxonomy" id="79269"/>
    <lineage>
        <taxon>Bacteria</taxon>
        <taxon>Pseudomonadati</taxon>
        <taxon>Campylobacterota</taxon>
        <taxon>Desulfurellia</taxon>
        <taxon>Desulfurellales</taxon>
        <taxon>Desulfurellaceae</taxon>
        <taxon>Desulfurella</taxon>
    </lineage>
</organism>
<comment type="pathway">
    <text evidence="8 10">Purine metabolism; AMP biosynthesis via de novo pathway; AMP from IMP: step 1/2.</text>
</comment>
<dbReference type="UniPathway" id="UPA00075">
    <property type="reaction ID" value="UER00335"/>
</dbReference>
<evidence type="ECO:0000256" key="1">
    <source>
        <dbReference type="ARBA" id="ARBA00011738"/>
    </source>
</evidence>
<feature type="binding site" evidence="8">
    <location>
        <position position="142"/>
    </location>
    <ligand>
        <name>IMP</name>
        <dbReference type="ChEBI" id="CHEBI:58053"/>
        <note>ligand shared between dimeric partners</note>
    </ligand>
</feature>
<dbReference type="PANTHER" id="PTHR11846:SF0">
    <property type="entry name" value="ADENYLOSUCCINATE SYNTHETASE"/>
    <property type="match status" value="1"/>
</dbReference>
<feature type="binding site" description="in other chain" evidence="8">
    <location>
        <begin position="12"/>
        <end position="15"/>
    </location>
    <ligand>
        <name>IMP</name>
        <dbReference type="ChEBI" id="CHEBI:58053"/>
        <note>ligand shared between dimeric partners</note>
    </ligand>
</feature>
<evidence type="ECO:0000256" key="2">
    <source>
        <dbReference type="ARBA" id="ARBA00022598"/>
    </source>
</evidence>
<dbReference type="InterPro" id="IPR033128">
    <property type="entry name" value="Adenylosuccin_syn_Lys_AS"/>
</dbReference>
<dbReference type="EMBL" id="FMYU01000001">
    <property type="protein sequence ID" value="SDC01859.1"/>
    <property type="molecule type" value="Genomic_DNA"/>
</dbReference>
<comment type="subcellular location">
    <subcellularLocation>
        <location evidence="8">Cytoplasm</location>
    </subcellularLocation>
</comment>
<dbReference type="GO" id="GO:0005737">
    <property type="term" value="C:cytoplasm"/>
    <property type="evidence" value="ECO:0007669"/>
    <property type="project" value="UniProtKB-SubCell"/>
</dbReference>
<dbReference type="GO" id="GO:0046040">
    <property type="term" value="P:IMP metabolic process"/>
    <property type="evidence" value="ECO:0007669"/>
    <property type="project" value="TreeGrafter"/>
</dbReference>
<comment type="subunit">
    <text evidence="1 8">Homodimer.</text>
</comment>
<dbReference type="EC" id="6.3.4.4" evidence="8 10"/>
<dbReference type="NCBIfam" id="TIGR00184">
    <property type="entry name" value="purA"/>
    <property type="match status" value="1"/>
</dbReference>
<evidence type="ECO:0000256" key="10">
    <source>
        <dbReference type="RuleBase" id="RU000520"/>
    </source>
</evidence>
<feature type="binding site" evidence="8">
    <location>
        <position position="39"/>
    </location>
    <ligand>
        <name>Mg(2+)</name>
        <dbReference type="ChEBI" id="CHEBI:18420"/>
    </ligand>
</feature>
<dbReference type="AlphaFoldDB" id="A0A1G6I5N8"/>
<comment type="similarity">
    <text evidence="8 10">Belongs to the adenylosuccinate synthetase family.</text>
</comment>
<keyword evidence="7 8" id="KW-0342">GTP-binding</keyword>
<dbReference type="PROSITE" id="PS01266">
    <property type="entry name" value="ADENYLOSUCCIN_SYN_1"/>
    <property type="match status" value="1"/>
</dbReference>
<proteinExistence type="inferred from homology"/>
<dbReference type="Gene3D" id="1.10.300.10">
    <property type="entry name" value="Adenylosuccinate Synthetase, subunit A, domain 2"/>
    <property type="match status" value="1"/>
</dbReference>
<dbReference type="OrthoDB" id="9807553at2"/>
<feature type="binding site" evidence="8">
    <location>
        <begin position="39"/>
        <end position="41"/>
    </location>
    <ligand>
        <name>GTP</name>
        <dbReference type="ChEBI" id="CHEBI:37565"/>
    </ligand>
</feature>
<keyword evidence="3 8" id="KW-0479">Metal-binding</keyword>
<evidence type="ECO:0000256" key="8">
    <source>
        <dbReference type="HAMAP-Rule" id="MF_00011"/>
    </source>
</evidence>
<name>A0A1G6I5N8_9BACT</name>
<comment type="cofactor">
    <cofactor evidence="8">
        <name>Mg(2+)</name>
        <dbReference type="ChEBI" id="CHEBI:18420"/>
    </cofactor>
    <text evidence="8">Binds 1 Mg(2+) ion per subunit.</text>
</comment>
<keyword evidence="2 8" id="KW-0436">Ligase</keyword>
<dbReference type="SUPFAM" id="SSF52540">
    <property type="entry name" value="P-loop containing nucleoside triphosphate hydrolases"/>
    <property type="match status" value="1"/>
</dbReference>
<dbReference type="FunFam" id="1.10.300.10:FF:000001">
    <property type="entry name" value="Adenylosuccinate synthetase"/>
    <property type="match status" value="1"/>
</dbReference>
<dbReference type="NCBIfam" id="NF002223">
    <property type="entry name" value="PRK01117.1"/>
    <property type="match status" value="1"/>
</dbReference>
<dbReference type="RefSeq" id="WP_092127562.1">
    <property type="nucleotide sequence ID" value="NZ_FMYU01000001.1"/>
</dbReference>
<comment type="function">
    <text evidence="8">Plays an important role in the de novo pathway of purine nucleotide biosynthesis. Catalyzes the first committed step in the biosynthesis of AMP from IMP.</text>
</comment>
<protein>
    <recommendedName>
        <fullName evidence="8 10">Adenylosuccinate synthetase</fullName>
        <shortName evidence="8">AMPSase</shortName>
        <shortName evidence="8">AdSS</shortName>
        <ecNumber evidence="8 10">6.3.4.4</ecNumber>
    </recommendedName>
    <alternativeName>
        <fullName evidence="8">IMP--aspartate ligase</fullName>
    </alternativeName>
</protein>
<feature type="binding site" description="in other chain" evidence="8">
    <location>
        <position position="237"/>
    </location>
    <ligand>
        <name>IMP</name>
        <dbReference type="ChEBI" id="CHEBI:58053"/>
        <note>ligand shared between dimeric partners</note>
    </ligand>
</feature>
<dbReference type="FunFam" id="3.90.170.10:FF:000001">
    <property type="entry name" value="Adenylosuccinate synthetase"/>
    <property type="match status" value="1"/>
</dbReference>
<dbReference type="Gene3D" id="3.40.440.10">
    <property type="entry name" value="Adenylosuccinate Synthetase, subunit A, domain 1"/>
    <property type="match status" value="1"/>
</dbReference>
<keyword evidence="5 8" id="KW-0658">Purine biosynthesis</keyword>
<accession>A0A1G6I5N8</accession>
<feature type="binding site" description="in other chain" evidence="8">
    <location>
        <position position="222"/>
    </location>
    <ligand>
        <name>IMP</name>
        <dbReference type="ChEBI" id="CHEBI:58053"/>
        <note>ligand shared between dimeric partners</note>
    </ligand>
</feature>
<feature type="binding site" evidence="8">
    <location>
        <begin position="410"/>
        <end position="412"/>
    </location>
    <ligand>
        <name>GTP</name>
        <dbReference type="ChEBI" id="CHEBI:37565"/>
    </ligand>
</feature>
<dbReference type="SMART" id="SM00788">
    <property type="entry name" value="Adenylsucc_synt"/>
    <property type="match status" value="1"/>
</dbReference>
<feature type="binding site" evidence="8">
    <location>
        <begin position="11"/>
        <end position="17"/>
    </location>
    <ligand>
        <name>GTP</name>
        <dbReference type="ChEBI" id="CHEBI:37565"/>
    </ligand>
</feature>
<dbReference type="Gene3D" id="3.90.170.10">
    <property type="entry name" value="Adenylosuccinate Synthetase, subunit A, domain 3"/>
    <property type="match status" value="1"/>
</dbReference>
<keyword evidence="12" id="KW-1185">Reference proteome</keyword>
<evidence type="ECO:0000313" key="12">
    <source>
        <dbReference type="Proteomes" id="UP000199411"/>
    </source>
</evidence>
<feature type="binding site" evidence="8">
    <location>
        <position position="12"/>
    </location>
    <ligand>
        <name>Mg(2+)</name>
        <dbReference type="ChEBI" id="CHEBI:18420"/>
    </ligand>
</feature>
<reference evidence="12" key="1">
    <citation type="submission" date="2016-10" db="EMBL/GenBank/DDBJ databases">
        <authorList>
            <person name="Varghese N."/>
            <person name="Submissions S."/>
        </authorList>
    </citation>
    <scope>NUCLEOTIDE SEQUENCE [LARGE SCALE GENOMIC DNA]</scope>
    <source>
        <strain evidence="12">DSM 8415</strain>
    </source>
</reference>
<keyword evidence="6 8" id="KW-0460">Magnesium</keyword>
<dbReference type="InterPro" id="IPR001114">
    <property type="entry name" value="Adenylosuccinate_synthetase"/>
</dbReference>
<dbReference type="InterPro" id="IPR042111">
    <property type="entry name" value="Adenylosuccinate_synth_dom3"/>
</dbReference>
<evidence type="ECO:0000256" key="6">
    <source>
        <dbReference type="ARBA" id="ARBA00022842"/>
    </source>
</evidence>
<evidence type="ECO:0000256" key="5">
    <source>
        <dbReference type="ARBA" id="ARBA00022755"/>
    </source>
</evidence>
<keyword evidence="8" id="KW-0963">Cytoplasm</keyword>
<dbReference type="GO" id="GO:0044208">
    <property type="term" value="P:'de novo' AMP biosynthetic process"/>
    <property type="evidence" value="ECO:0007669"/>
    <property type="project" value="UniProtKB-UniRule"/>
</dbReference>
<keyword evidence="4 8" id="KW-0547">Nucleotide-binding</keyword>
<feature type="active site" description="Proton donor" evidence="8">
    <location>
        <position position="40"/>
    </location>
</feature>
<dbReference type="Pfam" id="PF00709">
    <property type="entry name" value="Adenylsucc_synt"/>
    <property type="match status" value="1"/>
</dbReference>
<dbReference type="GO" id="GO:0005525">
    <property type="term" value="F:GTP binding"/>
    <property type="evidence" value="ECO:0007669"/>
    <property type="project" value="UniProtKB-UniRule"/>
</dbReference>
<feature type="binding site" description="in other chain" evidence="8">
    <location>
        <position position="301"/>
    </location>
    <ligand>
        <name>IMP</name>
        <dbReference type="ChEBI" id="CHEBI:58053"/>
        <note>ligand shared between dimeric partners</note>
    </ligand>
</feature>
<evidence type="ECO:0000313" key="11">
    <source>
        <dbReference type="EMBL" id="SDC01859.1"/>
    </source>
</evidence>
<feature type="active site" description="Proton acceptor" evidence="8">
    <location>
        <position position="12"/>
    </location>
</feature>
<sequence>MNTLVLGSQWGDEGKGKIVDILSQKADIVVRYQGGSNAGHTVCVDGKKFVLHLIPSGILHDGKTCVIGNGVVFDPKSFFEEKKQLEDLGVKLDSKLLISDRCHIVMPYHKSMDVNSEHILGDRKIGTTGRGIGPAYVDKYARVGIRACDLLDKETLKEKIKNNVEHANRIYSLYDIEPLNEKAIYDEYIEYGQMLKSYIKDSVYFLNDSYKKGKNILFESAQGSLLDVDFGTYPYVTSSNPTSGGAFCGTGLPYKSLNKVIGIMKAYTTRVGNGHFPTELLNNEGEYLRKNGNEFGATTGRPRRCGWLDLVVVKYAIMISGIDEIAMTKIDVLDGLDEIKVCIAYELDGKTIDYMPALNSEFEKVKPIYKTFKGFSGTKGINDYSKLPKEAKNYIEEIEKIINTKISIIATGTDRSDTIFR</sequence>
<dbReference type="GO" id="GO:0000287">
    <property type="term" value="F:magnesium ion binding"/>
    <property type="evidence" value="ECO:0007669"/>
    <property type="project" value="UniProtKB-UniRule"/>
</dbReference>
<dbReference type="InterPro" id="IPR042110">
    <property type="entry name" value="Adenylosuccinate_synth_dom2"/>
</dbReference>
<feature type="binding site" evidence="8">
    <location>
        <position position="303"/>
    </location>
    <ligand>
        <name>GTP</name>
        <dbReference type="ChEBI" id="CHEBI:37565"/>
    </ligand>
</feature>
<dbReference type="InterPro" id="IPR027417">
    <property type="entry name" value="P-loop_NTPase"/>
</dbReference>
<gene>
    <name evidence="8" type="primary">purA</name>
    <name evidence="11" type="ORF">SAMN05660835_00223</name>
</gene>
<dbReference type="GO" id="GO:0004019">
    <property type="term" value="F:adenylosuccinate synthase activity"/>
    <property type="evidence" value="ECO:0007669"/>
    <property type="project" value="UniProtKB-UniRule"/>
</dbReference>
<feature type="binding site" evidence="8">
    <location>
        <begin position="329"/>
        <end position="331"/>
    </location>
    <ligand>
        <name>GTP</name>
        <dbReference type="ChEBI" id="CHEBI:37565"/>
    </ligand>
</feature>
<feature type="binding site" description="in other chain" evidence="8">
    <location>
        <position position="128"/>
    </location>
    <ligand>
        <name>IMP</name>
        <dbReference type="ChEBI" id="CHEBI:58053"/>
        <note>ligand shared between dimeric partners</note>
    </ligand>
</feature>
<evidence type="ECO:0000256" key="7">
    <source>
        <dbReference type="ARBA" id="ARBA00023134"/>
    </source>
</evidence>
<dbReference type="InterPro" id="IPR018220">
    <property type="entry name" value="Adenylosuccin_syn_GTP-bd"/>
</dbReference>
<dbReference type="Proteomes" id="UP000199411">
    <property type="component" value="Unassembled WGS sequence"/>
</dbReference>
<evidence type="ECO:0000256" key="3">
    <source>
        <dbReference type="ARBA" id="ARBA00022723"/>
    </source>
</evidence>
<feature type="binding site" description="in other chain" evidence="8">
    <location>
        <begin position="37"/>
        <end position="40"/>
    </location>
    <ligand>
        <name>IMP</name>
        <dbReference type="ChEBI" id="CHEBI:58053"/>
        <note>ligand shared between dimeric partners</note>
    </ligand>
</feature>
<dbReference type="CDD" id="cd03108">
    <property type="entry name" value="AdSS"/>
    <property type="match status" value="1"/>
</dbReference>